<keyword evidence="3" id="KW-1185">Reference proteome</keyword>
<dbReference type="AlphaFoldDB" id="A0A1G5G307"/>
<evidence type="ECO:0000313" key="3">
    <source>
        <dbReference type="Proteomes" id="UP000183047"/>
    </source>
</evidence>
<dbReference type="Proteomes" id="UP000183047">
    <property type="component" value="Unassembled WGS sequence"/>
</dbReference>
<evidence type="ECO:0000313" key="2">
    <source>
        <dbReference type="EMBL" id="SCY45874.1"/>
    </source>
</evidence>
<protein>
    <submittedName>
        <fullName evidence="2">AAA domain-containing protein</fullName>
    </submittedName>
</protein>
<dbReference type="EMBL" id="FMUR01000018">
    <property type="protein sequence ID" value="SCY45874.1"/>
    <property type="molecule type" value="Genomic_DNA"/>
</dbReference>
<evidence type="ECO:0000259" key="1">
    <source>
        <dbReference type="Pfam" id="PF13614"/>
    </source>
</evidence>
<dbReference type="Gene3D" id="3.40.50.10850">
    <property type="entry name" value="Ntrc-like two-domain protein"/>
    <property type="match status" value="1"/>
</dbReference>
<dbReference type="RefSeq" id="WP_074463101.1">
    <property type="nucleotide sequence ID" value="NZ_FMUR01000018.1"/>
</dbReference>
<dbReference type="Pfam" id="PF13614">
    <property type="entry name" value="AAA_31"/>
    <property type="match status" value="1"/>
</dbReference>
<reference evidence="3" key="1">
    <citation type="submission" date="2016-10" db="EMBL/GenBank/DDBJ databases">
        <authorList>
            <person name="Varghese N."/>
            <person name="Submissions S."/>
        </authorList>
    </citation>
    <scope>NUCLEOTIDE SEQUENCE [LARGE SCALE GENOMIC DNA]</scope>
    <source>
        <strain evidence="3">XBD2006</strain>
    </source>
</reference>
<gene>
    <name evidence="2" type="ORF">SAMN02910451_02683</name>
</gene>
<feature type="domain" description="AAA" evidence="1">
    <location>
        <begin position="117"/>
        <end position="249"/>
    </location>
</feature>
<dbReference type="InterPro" id="IPR025669">
    <property type="entry name" value="AAA_dom"/>
</dbReference>
<name>A0A1G5G307_9FIRM</name>
<proteinExistence type="predicted"/>
<dbReference type="Gene3D" id="3.40.50.300">
    <property type="entry name" value="P-loop containing nucleotide triphosphate hydrolases"/>
    <property type="match status" value="1"/>
</dbReference>
<organism evidence="2 3">
    <name type="scientific">Butyrivibrio hungatei</name>
    <dbReference type="NCBI Taxonomy" id="185008"/>
    <lineage>
        <taxon>Bacteria</taxon>
        <taxon>Bacillati</taxon>
        <taxon>Bacillota</taxon>
        <taxon>Clostridia</taxon>
        <taxon>Lachnospirales</taxon>
        <taxon>Lachnospiraceae</taxon>
        <taxon>Butyrivibrio</taxon>
    </lineage>
</organism>
<sequence length="341" mass="38089">MKEKKILLISFDKEYVDKILSELPFVLNDSSELIVISNEEYFSEYCRQGHPKVDVLIADEYISREAFFSQQADTTYYLVENTEAKNTISKYDATEGIVNKLGEDYVTTVQEDVGKTRIIDVCAASGGCGKTKAAIGIAARLSQMGYDVLYVDAEETQNFYEFLPENLKEDWAEASLAIAFMNGGALDMLIKNIRKAAFDYVPAFKDPLYAYNISLQAYYDMVNEIAGREMYDYIVVEHTPGLTKELAKHLSDSKMMAMCTKDIAGEAERVKRFVGNLAGFGGQCVVICNCDETSVDADINIKSDEYDYPVCEMVAFDNNAAIDAAKLIEGKRYLATVIAVK</sequence>
<dbReference type="InterPro" id="IPR027417">
    <property type="entry name" value="P-loop_NTPase"/>
</dbReference>
<accession>A0A1G5G307</accession>
<dbReference type="OrthoDB" id="3035369at2"/>
<dbReference type="SUPFAM" id="SSF52540">
    <property type="entry name" value="P-loop containing nucleoside triphosphate hydrolases"/>
    <property type="match status" value="1"/>
</dbReference>